<dbReference type="GO" id="GO:0045505">
    <property type="term" value="F:dynein intermediate chain binding"/>
    <property type="evidence" value="ECO:0007669"/>
    <property type="project" value="TreeGrafter"/>
</dbReference>
<proteinExistence type="inferred from homology"/>
<dbReference type="InterPro" id="IPR005334">
    <property type="entry name" value="Tctex-1-like"/>
</dbReference>
<comment type="similarity">
    <text evidence="1">Belongs to the dynein light chain Tctex-type family.</text>
</comment>
<feature type="compositionally biased region" description="Basic and acidic residues" evidence="2">
    <location>
        <begin position="1"/>
        <end position="14"/>
    </location>
</feature>
<protein>
    <submittedName>
        <fullName evidence="3">Uncharacterized protein</fullName>
    </submittedName>
</protein>
<accession>A0AAN9B9B9</accession>
<dbReference type="PANTHER" id="PTHR21255:SF65">
    <property type="entry name" value="TCTEX1 DOMAIN-CONTAINING PROTEIN 2"/>
    <property type="match status" value="1"/>
</dbReference>
<organism evidence="3 4">
    <name type="scientific">Littorina saxatilis</name>
    <dbReference type="NCBI Taxonomy" id="31220"/>
    <lineage>
        <taxon>Eukaryota</taxon>
        <taxon>Metazoa</taxon>
        <taxon>Spiralia</taxon>
        <taxon>Lophotrochozoa</taxon>
        <taxon>Mollusca</taxon>
        <taxon>Gastropoda</taxon>
        <taxon>Caenogastropoda</taxon>
        <taxon>Littorinimorpha</taxon>
        <taxon>Littorinoidea</taxon>
        <taxon>Littorinidae</taxon>
        <taxon>Littorina</taxon>
    </lineage>
</organism>
<evidence type="ECO:0000313" key="4">
    <source>
        <dbReference type="Proteomes" id="UP001374579"/>
    </source>
</evidence>
<keyword evidence="4" id="KW-1185">Reference proteome</keyword>
<gene>
    <name evidence="3" type="ORF">V1264_024017</name>
</gene>
<reference evidence="3 4" key="1">
    <citation type="submission" date="2024-02" db="EMBL/GenBank/DDBJ databases">
        <title>Chromosome-scale genome assembly of the rough periwinkle Littorina saxatilis.</title>
        <authorList>
            <person name="De Jode A."/>
            <person name="Faria R."/>
            <person name="Formenti G."/>
            <person name="Sims Y."/>
            <person name="Smith T.P."/>
            <person name="Tracey A."/>
            <person name="Wood J.M.D."/>
            <person name="Zagrodzka Z.B."/>
            <person name="Johannesson K."/>
            <person name="Butlin R.K."/>
            <person name="Leder E.H."/>
        </authorList>
    </citation>
    <scope>NUCLEOTIDE SEQUENCE [LARGE SCALE GENOMIC DNA]</scope>
    <source>
        <strain evidence="3">Snail1</strain>
        <tissue evidence="3">Muscle</tissue>
    </source>
</reference>
<feature type="compositionally biased region" description="Basic and acidic residues" evidence="2">
    <location>
        <begin position="33"/>
        <end position="51"/>
    </location>
</feature>
<dbReference type="GO" id="GO:0007018">
    <property type="term" value="P:microtubule-based movement"/>
    <property type="evidence" value="ECO:0007669"/>
    <property type="project" value="TreeGrafter"/>
</dbReference>
<name>A0AAN9B9B9_9CAEN</name>
<dbReference type="CDD" id="cd21451">
    <property type="entry name" value="DLC-like_TCTEX1D"/>
    <property type="match status" value="1"/>
</dbReference>
<evidence type="ECO:0000256" key="2">
    <source>
        <dbReference type="SAM" id="MobiDB-lite"/>
    </source>
</evidence>
<dbReference type="Gene3D" id="3.30.1140.40">
    <property type="entry name" value="Tctex-1"/>
    <property type="match status" value="1"/>
</dbReference>
<feature type="region of interest" description="Disordered" evidence="2">
    <location>
        <begin position="1"/>
        <end position="127"/>
    </location>
</feature>
<comment type="caution">
    <text evidence="3">The sequence shown here is derived from an EMBL/GenBank/DDBJ whole genome shotgun (WGS) entry which is preliminary data.</text>
</comment>
<dbReference type="Pfam" id="PF03645">
    <property type="entry name" value="Tctex-1"/>
    <property type="match status" value="1"/>
</dbReference>
<feature type="compositionally biased region" description="Basic and acidic residues" evidence="2">
    <location>
        <begin position="83"/>
        <end position="100"/>
    </location>
</feature>
<evidence type="ECO:0000256" key="1">
    <source>
        <dbReference type="ARBA" id="ARBA00005361"/>
    </source>
</evidence>
<sequence length="247" mass="27915">MSTKSGHDLEPGHHQEKHHHGDGHGGKHHHGDHGKPHHGDHAKQHHGEGHGGKHHQGHLRHPPLRDAVMKAGKGEGTSTHGGGVERRSRAGTLTRRDTGHGIHAKHPKSHHDHDRQSVGKQSDGHAPSLVEYENTYKLEPDSRFHETQIREIIAKVLKENLTDNSYDARVMSHRCLELSEIIKERVKLLDMHRFKIVCMVIIGQNSEQSMMVSSRCLWNFAHDNFASFTLKKELYYAVGMVFVTYAE</sequence>
<dbReference type="AlphaFoldDB" id="A0AAN9B9B9"/>
<evidence type="ECO:0000313" key="3">
    <source>
        <dbReference type="EMBL" id="KAK7101187.1"/>
    </source>
</evidence>
<dbReference type="GO" id="GO:0005737">
    <property type="term" value="C:cytoplasm"/>
    <property type="evidence" value="ECO:0007669"/>
    <property type="project" value="TreeGrafter"/>
</dbReference>
<dbReference type="GO" id="GO:0005868">
    <property type="term" value="C:cytoplasmic dynein complex"/>
    <property type="evidence" value="ECO:0007669"/>
    <property type="project" value="TreeGrafter"/>
</dbReference>
<dbReference type="EMBL" id="JBAMIC010000011">
    <property type="protein sequence ID" value="KAK7101187.1"/>
    <property type="molecule type" value="Genomic_DNA"/>
</dbReference>
<dbReference type="InterPro" id="IPR038586">
    <property type="entry name" value="Tctex-1-like_sf"/>
</dbReference>
<dbReference type="PANTHER" id="PTHR21255">
    <property type="entry name" value="T-COMPLEX-ASSOCIATED-TESTIS-EXPRESSED 1/ DYNEIN LIGHT CHAIN"/>
    <property type="match status" value="1"/>
</dbReference>
<dbReference type="Proteomes" id="UP001374579">
    <property type="component" value="Unassembled WGS sequence"/>
</dbReference>
<feature type="compositionally biased region" description="Basic residues" evidence="2">
    <location>
        <begin position="52"/>
        <end position="62"/>
    </location>
</feature>
<feature type="compositionally biased region" description="Basic residues" evidence="2">
    <location>
        <begin position="15"/>
        <end position="32"/>
    </location>
</feature>